<dbReference type="CDD" id="cd01852">
    <property type="entry name" value="AIG1"/>
    <property type="match status" value="2"/>
</dbReference>
<dbReference type="Proteomes" id="UP000694701">
    <property type="component" value="Unplaced"/>
</dbReference>
<evidence type="ECO:0000256" key="15">
    <source>
        <dbReference type="ARBA" id="ARBA00077278"/>
    </source>
</evidence>
<dbReference type="PANTHER" id="PTHR10903:SF170">
    <property type="entry name" value="GTPASE IMAP FAMILY MEMBER 7"/>
    <property type="match status" value="1"/>
</dbReference>
<evidence type="ECO:0000256" key="1">
    <source>
        <dbReference type="ARBA" id="ARBA00004173"/>
    </source>
</evidence>
<protein>
    <recommendedName>
        <fullName evidence="14">GTPase IMAP family member 8</fullName>
    </recommendedName>
    <alternativeName>
        <fullName evidence="15">Immune-associated nucleotide-binding protein 9</fullName>
    </alternativeName>
</protein>
<evidence type="ECO:0000313" key="19">
    <source>
        <dbReference type="Proteomes" id="UP000694701"/>
    </source>
</evidence>
<keyword evidence="7" id="KW-0677">Repeat</keyword>
<evidence type="ECO:0000256" key="2">
    <source>
        <dbReference type="ARBA" id="ARBA00004240"/>
    </source>
</evidence>
<feature type="compositionally biased region" description="Basic and acidic residues" evidence="16">
    <location>
        <begin position="759"/>
        <end position="790"/>
    </location>
</feature>
<evidence type="ECO:0000256" key="7">
    <source>
        <dbReference type="ARBA" id="ARBA00022737"/>
    </source>
</evidence>
<feature type="domain" description="AIG1-type G" evidence="17">
    <location>
        <begin position="927"/>
        <end position="1123"/>
    </location>
</feature>
<evidence type="ECO:0000259" key="17">
    <source>
        <dbReference type="PROSITE" id="PS51720"/>
    </source>
</evidence>
<dbReference type="InterPro" id="IPR006703">
    <property type="entry name" value="G_AIG1"/>
</dbReference>
<evidence type="ECO:0000313" key="18">
    <source>
        <dbReference type="Ensembl" id="ENSCCRP00020064698.1"/>
    </source>
</evidence>
<name>A0A8C2G310_CYPCA</name>
<dbReference type="Ensembl" id="ENSCCRT00020071225.1">
    <property type="protein sequence ID" value="ENSCCRP00020064698.1"/>
    <property type="gene ID" value="ENSCCRG00020030489.1"/>
</dbReference>
<feature type="compositionally biased region" description="Basic and acidic residues" evidence="16">
    <location>
        <begin position="1312"/>
        <end position="1339"/>
    </location>
</feature>
<feature type="region of interest" description="Disordered" evidence="16">
    <location>
        <begin position="198"/>
        <end position="235"/>
    </location>
</feature>
<dbReference type="FunFam" id="3.40.50.300:FF:000366">
    <property type="entry name" value="GTPase, IMAP family member 2"/>
    <property type="match status" value="1"/>
</dbReference>
<feature type="region of interest" description="Disordered" evidence="16">
    <location>
        <begin position="1184"/>
        <end position="1261"/>
    </location>
</feature>
<feature type="compositionally biased region" description="Basic and acidic residues" evidence="16">
    <location>
        <begin position="1405"/>
        <end position="1424"/>
    </location>
</feature>
<feature type="domain" description="AIG1-type G" evidence="17">
    <location>
        <begin position="452"/>
        <end position="653"/>
    </location>
</feature>
<keyword evidence="9" id="KW-0256">Endoplasmic reticulum</keyword>
<feature type="compositionally biased region" description="Basic and acidic residues" evidence="16">
    <location>
        <begin position="675"/>
        <end position="737"/>
    </location>
</feature>
<feature type="region of interest" description="Disordered" evidence="16">
    <location>
        <begin position="828"/>
        <end position="853"/>
    </location>
</feature>
<feature type="region of interest" description="Disordered" evidence="16">
    <location>
        <begin position="1475"/>
        <end position="1498"/>
    </location>
</feature>
<feature type="region of interest" description="Disordered" evidence="16">
    <location>
        <begin position="675"/>
        <end position="790"/>
    </location>
</feature>
<dbReference type="GO" id="GO:0005739">
    <property type="term" value="C:mitochondrion"/>
    <property type="evidence" value="ECO:0007669"/>
    <property type="project" value="UniProtKB-SubCell"/>
</dbReference>
<dbReference type="GO" id="GO:0005829">
    <property type="term" value="C:cytosol"/>
    <property type="evidence" value="ECO:0007669"/>
    <property type="project" value="UniProtKB-SubCell"/>
</dbReference>
<evidence type="ECO:0000256" key="6">
    <source>
        <dbReference type="ARBA" id="ARBA00022490"/>
    </source>
</evidence>
<feature type="region of interest" description="Disordered" evidence="16">
    <location>
        <begin position="1273"/>
        <end position="1358"/>
    </location>
</feature>
<comment type="function">
    <text evidence="13">Exerts an anti-apoptotic effect in the immune system and is involved in responses to infections.</text>
</comment>
<evidence type="ECO:0000256" key="14">
    <source>
        <dbReference type="ARBA" id="ARBA00073539"/>
    </source>
</evidence>
<dbReference type="SUPFAM" id="SSF52540">
    <property type="entry name" value="P-loop containing nucleoside triphosphate hydrolases"/>
    <property type="match status" value="3"/>
</dbReference>
<feature type="region of interest" description="Disordered" evidence="16">
    <location>
        <begin position="1370"/>
        <end position="1391"/>
    </location>
</feature>
<feature type="compositionally biased region" description="Basic and acidic residues" evidence="16">
    <location>
        <begin position="1373"/>
        <end position="1391"/>
    </location>
</feature>
<keyword evidence="8" id="KW-0547">Nucleotide-binding</keyword>
<evidence type="ECO:0000256" key="10">
    <source>
        <dbReference type="ARBA" id="ARBA00023034"/>
    </source>
</evidence>
<evidence type="ECO:0000256" key="5">
    <source>
        <dbReference type="ARBA" id="ARBA00008535"/>
    </source>
</evidence>
<keyword evidence="12" id="KW-0342">GTP-binding</keyword>
<keyword evidence="11" id="KW-0496">Mitochondrion</keyword>
<dbReference type="Pfam" id="PF04548">
    <property type="entry name" value="AIG1"/>
    <property type="match status" value="4"/>
</dbReference>
<feature type="compositionally biased region" description="Basic and acidic residues" evidence="16">
    <location>
        <begin position="1348"/>
        <end position="1358"/>
    </location>
</feature>
<evidence type="ECO:0000256" key="3">
    <source>
        <dbReference type="ARBA" id="ARBA00004514"/>
    </source>
</evidence>
<proteinExistence type="inferred from homology"/>
<feature type="compositionally biased region" description="Polar residues" evidence="16">
    <location>
        <begin position="200"/>
        <end position="209"/>
    </location>
</feature>
<keyword evidence="6" id="KW-0963">Cytoplasm</keyword>
<evidence type="ECO:0000256" key="8">
    <source>
        <dbReference type="ARBA" id="ARBA00022741"/>
    </source>
</evidence>
<evidence type="ECO:0000256" key="9">
    <source>
        <dbReference type="ARBA" id="ARBA00022824"/>
    </source>
</evidence>
<dbReference type="PROSITE" id="PS51720">
    <property type="entry name" value="G_AIG1"/>
    <property type="match status" value="3"/>
</dbReference>
<dbReference type="InterPro" id="IPR027417">
    <property type="entry name" value="P-loop_NTPase"/>
</dbReference>
<dbReference type="GO" id="GO:0005794">
    <property type="term" value="C:Golgi apparatus"/>
    <property type="evidence" value="ECO:0007669"/>
    <property type="project" value="UniProtKB-SubCell"/>
</dbReference>
<organism evidence="18 19">
    <name type="scientific">Cyprinus carpio</name>
    <name type="common">Common carp</name>
    <dbReference type="NCBI Taxonomy" id="7962"/>
    <lineage>
        <taxon>Eukaryota</taxon>
        <taxon>Metazoa</taxon>
        <taxon>Chordata</taxon>
        <taxon>Craniata</taxon>
        <taxon>Vertebrata</taxon>
        <taxon>Euteleostomi</taxon>
        <taxon>Actinopterygii</taxon>
        <taxon>Neopterygii</taxon>
        <taxon>Teleostei</taxon>
        <taxon>Ostariophysi</taxon>
        <taxon>Cypriniformes</taxon>
        <taxon>Cyprinidae</taxon>
        <taxon>Cyprininae</taxon>
        <taxon>Cyprinus</taxon>
    </lineage>
</organism>
<feature type="region of interest" description="Disordered" evidence="16">
    <location>
        <begin position="1405"/>
        <end position="1425"/>
    </location>
</feature>
<reference evidence="18" key="1">
    <citation type="submission" date="2025-08" db="UniProtKB">
        <authorList>
            <consortium name="Ensembl"/>
        </authorList>
    </citation>
    <scope>IDENTIFICATION</scope>
</reference>
<evidence type="ECO:0000256" key="16">
    <source>
        <dbReference type="SAM" id="MobiDB-lite"/>
    </source>
</evidence>
<gene>
    <name evidence="18" type="primary">LOC109057484</name>
</gene>
<feature type="compositionally biased region" description="Basic and acidic residues" evidence="16">
    <location>
        <begin position="1273"/>
        <end position="1305"/>
    </location>
</feature>
<dbReference type="FunFam" id="3.40.50.300:FF:000536">
    <property type="entry name" value="GTPase IMAP family member 8"/>
    <property type="match status" value="1"/>
</dbReference>
<keyword evidence="10" id="KW-0333">Golgi apparatus</keyword>
<dbReference type="GO" id="GO:0005783">
    <property type="term" value="C:endoplasmic reticulum"/>
    <property type="evidence" value="ECO:0007669"/>
    <property type="project" value="UniProtKB-SubCell"/>
</dbReference>
<dbReference type="Gene3D" id="3.40.50.300">
    <property type="entry name" value="P-loop containing nucleotide triphosphate hydrolases"/>
    <property type="match status" value="4"/>
</dbReference>
<dbReference type="PANTHER" id="PTHR10903">
    <property type="entry name" value="GTPASE, IMAP FAMILY MEMBER-RELATED"/>
    <property type="match status" value="1"/>
</dbReference>
<evidence type="ECO:0000256" key="11">
    <source>
        <dbReference type="ARBA" id="ARBA00023128"/>
    </source>
</evidence>
<comment type="similarity">
    <text evidence="5">Belongs to the TRAFAC class TrmE-Era-EngA-EngB-Septin-like GTPase superfamily. AIG1/Toc34/Toc159-like paraseptin GTPase family. IAN subfamily.</text>
</comment>
<dbReference type="GO" id="GO:0005525">
    <property type="term" value="F:GTP binding"/>
    <property type="evidence" value="ECO:0007669"/>
    <property type="project" value="UniProtKB-KW"/>
</dbReference>
<evidence type="ECO:0000256" key="13">
    <source>
        <dbReference type="ARBA" id="ARBA00056809"/>
    </source>
</evidence>
<accession>A0A8C2G310</accession>
<feature type="domain" description="AIG1-type G" evidence="17">
    <location>
        <begin position="6"/>
        <end position="198"/>
    </location>
</feature>
<comment type="subcellular location">
    <subcellularLocation>
        <location evidence="3">Cytoplasm</location>
        <location evidence="3">Cytosol</location>
    </subcellularLocation>
    <subcellularLocation>
        <location evidence="2">Endoplasmic reticulum</location>
    </subcellularLocation>
    <subcellularLocation>
        <location evidence="4">Golgi apparatus</location>
    </subcellularLocation>
    <subcellularLocation>
        <location evidence="1">Mitochondrion</location>
    </subcellularLocation>
</comment>
<evidence type="ECO:0000256" key="4">
    <source>
        <dbReference type="ARBA" id="ARBA00004555"/>
    </source>
</evidence>
<sequence>MASSSVSDLRIVLLGKNESENSRVGNIILGREAFHTKAPSYLQKKIVSISEVVNERHITVINTHLLQQNLSNQQTVQGVRECVSLSAPGPHVIVLVLQYNNFRENDRHRVKYVLNLFSKQAIKHTIVLTTDDESHTSKLTSVIWDIAIHNLIKECGGEHLQFDTGNTGWRSELFRRIEKILKKEHEEFLICEMYEDDGSSVDQDQNKSGASVKGDNEEKEDSDLNEGTKTGRDGGVPEGVKLNLVVCGSNRGLKSFISNLILKQSERSSEPSSECVRSDVELHGHLISLVELPALFNTQLSEEEVMRQTFRCVSLCHPGVHVFIIIIPDAPINNEDKAEIEEIQRIFSSRINKHIMILIKQNSEHQTAELNEETQTVIERFGGRHHFIDLNIQVSVLMEKLEQIIEENSGVCFSTETLMETQMEKLQKFEQMKRKIHSLETWFQSQDSRETEGELRIVLLGKTGIGKSSTGNTILGREAFKAETSHESITKVCQRDKAKINGRHITVIDTPGLFDTELSNEVIQREIRNCIHMILPGPHVFIIVINLGQRFTQEEATSVQIIQELFGENSLLYTMVLFTRGDDLKNKTIEEFLGNPGSALMKLIESCGNRYHVFNNKETGDRTQVTDLLQKIDNLVKENGESYYSCKMFREMEREIQEQQKKILMEKVEQLNREKEEMMNKHEEEKKIREKEFREREEQYKRDIKDSEEQKRKTQEEMKREREEWEKQKQQERQKRDEEDERRRKKEQAMWDEYNQRLQQEKERMNMMMEEERRNYDKERKRREEEDERRRKIEKETWDEYYKKFKHERERRYREKEELQIKHEEERERMKKMMEEERQKCDKERKRREEEFREREEQYKTDIKYIEDQERKIREELKREGEEWEKQKQQERQREEEEKEACRFIELLMETPEIQHANYDKDSPSDSECLRILLFGRTGSGKSATGNTILGNNEFYSETSSQLVTTSCQKVVDEVHDRSVAVIDTPGLLDTSLTKEQVQEEIMKCVSLSAPGPHAFIIVLSVGRFTQEEKDTLDMMKMIFGSKAADFCIVLFTRGDNLNKLTIEEYVEKNDELKKLISDCGNRFLAFNNTETEDQTQVTKLFDMIEEMNQSRYFTNEMFEEAAISIKERMKMINENERQNLDQIEELEAKYDIEVKSLRKRLEEKKQKIDETRERLKNKFREQEETLRKEFEEKEKSDQKKRETEDQKQSEEEKQQRAEYDQRIEEMKREIEDQTEQYEKHQEEREGDRMREQEYKRVQEKMKNDHERIIAELQMKQEEEIKKRDSEEKEKKEREEWKRKIKEAENDTDTQEEIKQQMREWEEEKKRQMSEREVEEKERKERHKKQLREKQEELENKRKRFAIDKEEEEQMIEVEREKQRTEREQKEKEYEEKINEMKKHYEQLERERKEEWKRRKREGEERRVEKRKRWEKMIEDLKQEQEKEIKRREREEREIIDREEKEWYEIKQKHEEEIEKMKKKHEDEARKQEKELNDFKKRADQQVQELKEKISLTHEVKSLEKKLQNKRCLVM</sequence>
<dbReference type="InterPro" id="IPR045058">
    <property type="entry name" value="GIMA/IAN/Toc"/>
</dbReference>
<evidence type="ECO:0000256" key="12">
    <source>
        <dbReference type="ARBA" id="ARBA00023134"/>
    </source>
</evidence>